<protein>
    <submittedName>
        <fullName evidence="2">N-6 DNA methylase</fullName>
    </submittedName>
</protein>
<dbReference type="InterPro" id="IPR003356">
    <property type="entry name" value="DNA_methylase_A-5"/>
</dbReference>
<sequence length="700" mass="75169">MAEEPSTVTATGIARIAGVGRAAVSNWRRRHQDFPRPVAGTSASPAFDLYEVEQWLDRQGKLRALAPLDRLGRRIETFGAAGRLAEAIALVGLMLLTAAREVPTPRQLKDQARAFTCPQHAEILLSELPEVWSPAQCELLDAVFPVACQEDRVGVFEHLHSRYATTRGTVGLTDTPAAVANLMLDIAGPATVVLDIACGTGTFLRPALEEPTATGAPPRILGQDSRPEHVRIALLRLLLLRQQAGGDRDDAELRLCVADPLLADAFADESVDAVVGSPPHGLQGWSHDRLAFDPRWVYGGLPPRTEPELAWVQNALAHLKPGGRAALLMPPAVAGRPAGRRIRSELVRRGALRAVVALPPTATVGGSNGVHLWALQRPDPAGTPEGGVLFVNGEAAPLNQRTSSREHFEALCGQVAALWLNHRSGRGIPASDSAFARHVSLPELLDEDIDLTPRRHVPHRDSARHTPEALLELPADIEAGLDALRDGMPRLTRVSQPASSDVSTATLGELSRTGALSLHRYSVRTAYLDAPVPERQEPALTSQDVLTGRPASGSVPIGPNDEPTARVQAHDILVPAIAKTVVARVATDEQVGVRLGPGVHVVRVDPNLLDPWFVAGALSRPENATKAARRSATGSGALRIDVKRLHLPLLPIDVQCRRSAELRRLARWDAELTRTAEAGHELTRALTRALIDGTLTPSDD</sequence>
<dbReference type="GO" id="GO:0008168">
    <property type="term" value="F:methyltransferase activity"/>
    <property type="evidence" value="ECO:0007669"/>
    <property type="project" value="UniProtKB-KW"/>
</dbReference>
<gene>
    <name evidence="2" type="ORF">NLU04_11000</name>
</gene>
<dbReference type="CDD" id="cd02440">
    <property type="entry name" value="AdoMet_MTases"/>
    <property type="match status" value="1"/>
</dbReference>
<evidence type="ECO:0000259" key="1">
    <source>
        <dbReference type="Pfam" id="PF02384"/>
    </source>
</evidence>
<name>A0ABY5F5H3_9ACTN</name>
<dbReference type="InterPro" id="IPR029063">
    <property type="entry name" value="SAM-dependent_MTases_sf"/>
</dbReference>
<evidence type="ECO:0000313" key="3">
    <source>
        <dbReference type="Proteomes" id="UP001058236"/>
    </source>
</evidence>
<organism evidence="2 3">
    <name type="scientific">Streptomyces cavourensis</name>
    <dbReference type="NCBI Taxonomy" id="67258"/>
    <lineage>
        <taxon>Bacteria</taxon>
        <taxon>Bacillati</taxon>
        <taxon>Actinomycetota</taxon>
        <taxon>Actinomycetes</taxon>
        <taxon>Kitasatosporales</taxon>
        <taxon>Streptomycetaceae</taxon>
        <taxon>Streptomyces</taxon>
    </lineage>
</organism>
<dbReference type="RefSeq" id="WP_255238960.1">
    <property type="nucleotide sequence ID" value="NZ_CP101397.1"/>
</dbReference>
<keyword evidence="2" id="KW-0808">Transferase</keyword>
<dbReference type="Gene3D" id="3.40.50.150">
    <property type="entry name" value="Vaccinia Virus protein VP39"/>
    <property type="match status" value="1"/>
</dbReference>
<dbReference type="PANTHER" id="PTHR42998:SF1">
    <property type="entry name" value="TYPE I RESTRICTION ENZYME HINDI METHYLASE SUBUNIT"/>
    <property type="match status" value="1"/>
</dbReference>
<dbReference type="Proteomes" id="UP001058236">
    <property type="component" value="Chromosome"/>
</dbReference>
<evidence type="ECO:0000313" key="2">
    <source>
        <dbReference type="EMBL" id="UTR78946.1"/>
    </source>
</evidence>
<dbReference type="PRINTS" id="PR00507">
    <property type="entry name" value="N12N6MTFRASE"/>
</dbReference>
<keyword evidence="2" id="KW-0489">Methyltransferase</keyword>
<dbReference type="EMBL" id="CP101397">
    <property type="protein sequence ID" value="UTR78946.1"/>
    <property type="molecule type" value="Genomic_DNA"/>
</dbReference>
<dbReference type="PANTHER" id="PTHR42998">
    <property type="entry name" value="TYPE I RESTRICTION ENZYME HINDVIIP M PROTEIN-RELATED"/>
    <property type="match status" value="1"/>
</dbReference>
<feature type="domain" description="DNA methylase adenine-specific" evidence="1">
    <location>
        <begin position="155"/>
        <end position="459"/>
    </location>
</feature>
<proteinExistence type="predicted"/>
<dbReference type="Pfam" id="PF02384">
    <property type="entry name" value="N6_Mtase"/>
    <property type="match status" value="1"/>
</dbReference>
<keyword evidence="3" id="KW-1185">Reference proteome</keyword>
<dbReference type="InterPro" id="IPR052916">
    <property type="entry name" value="Type-I_RE_MTase_Subunit"/>
</dbReference>
<dbReference type="SUPFAM" id="SSF116734">
    <property type="entry name" value="DNA methylase specificity domain"/>
    <property type="match status" value="1"/>
</dbReference>
<dbReference type="SUPFAM" id="SSF53335">
    <property type="entry name" value="S-adenosyl-L-methionine-dependent methyltransferases"/>
    <property type="match status" value="1"/>
</dbReference>
<dbReference type="GO" id="GO:0032259">
    <property type="term" value="P:methylation"/>
    <property type="evidence" value="ECO:0007669"/>
    <property type="project" value="UniProtKB-KW"/>
</dbReference>
<accession>A0ABY5F5H3</accession>
<reference evidence="2" key="1">
    <citation type="submission" date="2022-07" db="EMBL/GenBank/DDBJ databases">
        <title>Genomic of Streptomyces cavourensis F2.</title>
        <authorList>
            <person name="Hu S."/>
            <person name="Liang W."/>
        </authorList>
    </citation>
    <scope>NUCLEOTIDE SEQUENCE</scope>
    <source>
        <strain evidence="2">F2</strain>
    </source>
</reference>